<feature type="region of interest" description="Disordered" evidence="1">
    <location>
        <begin position="1"/>
        <end position="63"/>
    </location>
</feature>
<accession>A0A9P6AI23</accession>
<dbReference type="AlphaFoldDB" id="A0A9P6AI23"/>
<protein>
    <submittedName>
        <fullName evidence="2">Uncharacterized protein</fullName>
    </submittedName>
</protein>
<feature type="region of interest" description="Disordered" evidence="1">
    <location>
        <begin position="79"/>
        <end position="108"/>
    </location>
</feature>
<evidence type="ECO:0000313" key="3">
    <source>
        <dbReference type="Proteomes" id="UP000886523"/>
    </source>
</evidence>
<reference evidence="2" key="1">
    <citation type="journal article" date="2020" name="Nat. Commun.">
        <title>Large-scale genome sequencing of mycorrhizal fungi provides insights into the early evolution of symbiotic traits.</title>
        <authorList>
            <person name="Miyauchi S."/>
            <person name="Kiss E."/>
            <person name="Kuo A."/>
            <person name="Drula E."/>
            <person name="Kohler A."/>
            <person name="Sanchez-Garcia M."/>
            <person name="Morin E."/>
            <person name="Andreopoulos B."/>
            <person name="Barry K.W."/>
            <person name="Bonito G."/>
            <person name="Buee M."/>
            <person name="Carver A."/>
            <person name="Chen C."/>
            <person name="Cichocki N."/>
            <person name="Clum A."/>
            <person name="Culley D."/>
            <person name="Crous P.W."/>
            <person name="Fauchery L."/>
            <person name="Girlanda M."/>
            <person name="Hayes R.D."/>
            <person name="Keri Z."/>
            <person name="LaButti K."/>
            <person name="Lipzen A."/>
            <person name="Lombard V."/>
            <person name="Magnuson J."/>
            <person name="Maillard F."/>
            <person name="Murat C."/>
            <person name="Nolan M."/>
            <person name="Ohm R.A."/>
            <person name="Pangilinan J."/>
            <person name="Pereira M.F."/>
            <person name="Perotto S."/>
            <person name="Peter M."/>
            <person name="Pfister S."/>
            <person name="Riley R."/>
            <person name="Sitrit Y."/>
            <person name="Stielow J.B."/>
            <person name="Szollosi G."/>
            <person name="Zifcakova L."/>
            <person name="Stursova M."/>
            <person name="Spatafora J.W."/>
            <person name="Tedersoo L."/>
            <person name="Vaario L.M."/>
            <person name="Yamada A."/>
            <person name="Yan M."/>
            <person name="Wang P."/>
            <person name="Xu J."/>
            <person name="Bruns T."/>
            <person name="Baldrian P."/>
            <person name="Vilgalys R."/>
            <person name="Dunand C."/>
            <person name="Henrissat B."/>
            <person name="Grigoriev I.V."/>
            <person name="Hibbett D."/>
            <person name="Nagy L.G."/>
            <person name="Martin F.M."/>
        </authorList>
    </citation>
    <scope>NUCLEOTIDE SEQUENCE</scope>
    <source>
        <strain evidence="2">UP504</strain>
    </source>
</reference>
<sequence length="213" mass="24048">MPERPRRCFNSYRPDDDRETQPRTVERGYRYRHVHSVSKGASPRPRDNRHQVGETPTPDPGRTKLLNLLKDLNEAGEINLTIPHSPSPGGPGTKNGPSTSTAQLESSTPSAGLLVAPELLKNMASCDKELQEMWKDHKEEFERIRNDANRISQCTEELMENLEALTSAMHRCFDSIEVQQQHAAYSAHAVNNALRTVLREILIGQLLPHERIV</sequence>
<gene>
    <name evidence="2" type="ORF">BS47DRAFT_1353265</name>
</gene>
<name>A0A9P6AI23_9AGAM</name>
<dbReference type="EMBL" id="MU129123">
    <property type="protein sequence ID" value="KAF9506113.1"/>
    <property type="molecule type" value="Genomic_DNA"/>
</dbReference>
<feature type="compositionally biased region" description="Basic and acidic residues" evidence="1">
    <location>
        <begin position="13"/>
        <end position="29"/>
    </location>
</feature>
<proteinExistence type="predicted"/>
<evidence type="ECO:0000256" key="1">
    <source>
        <dbReference type="SAM" id="MobiDB-lite"/>
    </source>
</evidence>
<feature type="compositionally biased region" description="Polar residues" evidence="1">
    <location>
        <begin position="95"/>
        <end position="108"/>
    </location>
</feature>
<organism evidence="2 3">
    <name type="scientific">Hydnum rufescens UP504</name>
    <dbReference type="NCBI Taxonomy" id="1448309"/>
    <lineage>
        <taxon>Eukaryota</taxon>
        <taxon>Fungi</taxon>
        <taxon>Dikarya</taxon>
        <taxon>Basidiomycota</taxon>
        <taxon>Agaricomycotina</taxon>
        <taxon>Agaricomycetes</taxon>
        <taxon>Cantharellales</taxon>
        <taxon>Hydnaceae</taxon>
        <taxon>Hydnum</taxon>
    </lineage>
</organism>
<keyword evidence="3" id="KW-1185">Reference proteome</keyword>
<comment type="caution">
    <text evidence="2">The sequence shown here is derived from an EMBL/GenBank/DDBJ whole genome shotgun (WGS) entry which is preliminary data.</text>
</comment>
<evidence type="ECO:0000313" key="2">
    <source>
        <dbReference type="EMBL" id="KAF9506113.1"/>
    </source>
</evidence>
<dbReference type="Proteomes" id="UP000886523">
    <property type="component" value="Unassembled WGS sequence"/>
</dbReference>